<name>A0A0F9K3I1_9ZZZZ</name>
<dbReference type="EMBL" id="LAZR01010029">
    <property type="protein sequence ID" value="KKM69206.1"/>
    <property type="molecule type" value="Genomic_DNA"/>
</dbReference>
<accession>A0A0F9K3I1</accession>
<comment type="caution">
    <text evidence="1">The sequence shown here is derived from an EMBL/GenBank/DDBJ whole genome shotgun (WGS) entry which is preliminary data.</text>
</comment>
<protein>
    <submittedName>
        <fullName evidence="1">Uncharacterized protein</fullName>
    </submittedName>
</protein>
<dbReference type="AlphaFoldDB" id="A0A0F9K3I1"/>
<evidence type="ECO:0000313" key="1">
    <source>
        <dbReference type="EMBL" id="KKM69206.1"/>
    </source>
</evidence>
<gene>
    <name evidence="1" type="ORF">LCGC14_1453150</name>
</gene>
<reference evidence="1" key="1">
    <citation type="journal article" date="2015" name="Nature">
        <title>Complex archaea that bridge the gap between prokaryotes and eukaryotes.</title>
        <authorList>
            <person name="Spang A."/>
            <person name="Saw J.H."/>
            <person name="Jorgensen S.L."/>
            <person name="Zaremba-Niedzwiedzka K."/>
            <person name="Martijn J."/>
            <person name="Lind A.E."/>
            <person name="van Eijk R."/>
            <person name="Schleper C."/>
            <person name="Guy L."/>
            <person name="Ettema T.J."/>
        </authorList>
    </citation>
    <scope>NUCLEOTIDE SEQUENCE</scope>
</reference>
<sequence>MAKPKQESLAGMKSLKLKDVDAAMEEYVEIRDKRMALTPNEVSARKKLEGLMKKHNLKIYRNSDGDMVTKIEVTEEKAKVKSVEVDASGGED</sequence>
<organism evidence="1">
    <name type="scientific">marine sediment metagenome</name>
    <dbReference type="NCBI Taxonomy" id="412755"/>
    <lineage>
        <taxon>unclassified sequences</taxon>
        <taxon>metagenomes</taxon>
        <taxon>ecological metagenomes</taxon>
    </lineage>
</organism>
<proteinExistence type="predicted"/>